<comment type="caution">
    <text evidence="3">The sequence shown here is derived from an EMBL/GenBank/DDBJ whole genome shotgun (WGS) entry which is preliminary data.</text>
</comment>
<feature type="chain" id="PRO_5047485966" description="Secreted protein" evidence="2">
    <location>
        <begin position="21"/>
        <end position="127"/>
    </location>
</feature>
<dbReference type="RefSeq" id="WP_190120265.1">
    <property type="nucleotide sequence ID" value="NZ_BMVR01000022.1"/>
</dbReference>
<name>A0ABS0XHA6_9ACTN</name>
<evidence type="ECO:0000313" key="4">
    <source>
        <dbReference type="Proteomes" id="UP000634780"/>
    </source>
</evidence>
<evidence type="ECO:0000256" key="2">
    <source>
        <dbReference type="SAM" id="SignalP"/>
    </source>
</evidence>
<keyword evidence="4" id="KW-1185">Reference proteome</keyword>
<proteinExistence type="predicted"/>
<evidence type="ECO:0000313" key="3">
    <source>
        <dbReference type="EMBL" id="MBJ3812582.1"/>
    </source>
</evidence>
<feature type="signal peptide" evidence="2">
    <location>
        <begin position="1"/>
        <end position="20"/>
    </location>
</feature>
<accession>A0ABS0XHA6</accession>
<evidence type="ECO:0008006" key="5">
    <source>
        <dbReference type="Google" id="ProtNLM"/>
    </source>
</evidence>
<dbReference type="EMBL" id="JAEKOZ010000040">
    <property type="protein sequence ID" value="MBJ3812582.1"/>
    <property type="molecule type" value="Genomic_DNA"/>
</dbReference>
<feature type="region of interest" description="Disordered" evidence="1">
    <location>
        <begin position="44"/>
        <end position="115"/>
    </location>
</feature>
<feature type="compositionally biased region" description="Basic and acidic residues" evidence="1">
    <location>
        <begin position="67"/>
        <end position="83"/>
    </location>
</feature>
<evidence type="ECO:0000256" key="1">
    <source>
        <dbReference type="SAM" id="MobiDB-lite"/>
    </source>
</evidence>
<dbReference type="Proteomes" id="UP000634780">
    <property type="component" value="Unassembled WGS sequence"/>
</dbReference>
<gene>
    <name evidence="3" type="ORF">JGB26_36815</name>
</gene>
<sequence>MSRVRYVLSVVLLTTCALFAGVCHGPHGLAAATAVTAAPPVHHVCPGPDHSEHAGTGHPAALAAQPADRERPDGAGGKGEKTGKGALGGDPAADSASGVTRCAPPRAGPCCPPSGQRLLLAIGVDRN</sequence>
<keyword evidence="2" id="KW-0732">Signal</keyword>
<organism evidence="3 4">
    <name type="scientific">Streptomyces flavofungini</name>
    <dbReference type="NCBI Taxonomy" id="68200"/>
    <lineage>
        <taxon>Bacteria</taxon>
        <taxon>Bacillati</taxon>
        <taxon>Actinomycetota</taxon>
        <taxon>Actinomycetes</taxon>
        <taxon>Kitasatosporales</taxon>
        <taxon>Streptomycetaceae</taxon>
        <taxon>Streptomyces</taxon>
    </lineage>
</organism>
<reference evidence="3 4" key="1">
    <citation type="submission" date="2020-12" db="EMBL/GenBank/DDBJ databases">
        <title>Streptomyces typhae sp. nov., a novel endophytic actinomycete isolated from the root of cattail pollen (Typha angustifolia L.).</title>
        <authorList>
            <person name="Peng C."/>
            <person name="Liu C."/>
        </authorList>
    </citation>
    <scope>NUCLEOTIDE SEQUENCE [LARGE SCALE GENOMIC DNA]</scope>
    <source>
        <strain evidence="3 4">JCM 4753</strain>
    </source>
</reference>
<protein>
    <recommendedName>
        <fullName evidence="5">Secreted protein</fullName>
    </recommendedName>
</protein>